<dbReference type="SMART" id="SM01324">
    <property type="entry name" value="YARHG"/>
    <property type="match status" value="1"/>
</dbReference>
<evidence type="ECO:0000313" key="3">
    <source>
        <dbReference type="EMBL" id="GGE21615.1"/>
    </source>
</evidence>
<keyword evidence="4" id="KW-1185">Reference proteome</keyword>
<dbReference type="InterPro" id="IPR038434">
    <property type="entry name" value="YARHG_sf"/>
</dbReference>
<dbReference type="Proteomes" id="UP000614460">
    <property type="component" value="Unassembled WGS sequence"/>
</dbReference>
<comment type="caution">
    <text evidence="3">The sequence shown here is derived from an EMBL/GenBank/DDBJ whole genome shotgun (WGS) entry which is preliminary data.</text>
</comment>
<dbReference type="Gene3D" id="2.60.40.3680">
    <property type="match status" value="1"/>
</dbReference>
<evidence type="ECO:0000256" key="1">
    <source>
        <dbReference type="SAM" id="SignalP"/>
    </source>
</evidence>
<keyword evidence="1" id="KW-0732">Signal</keyword>
<feature type="chain" id="PRO_5034837034" description="YARHG domain-containing protein" evidence="1">
    <location>
        <begin position="20"/>
        <end position="369"/>
    </location>
</feature>
<feature type="domain" description="YARHG" evidence="2">
    <location>
        <begin position="288"/>
        <end position="369"/>
    </location>
</feature>
<reference evidence="3" key="1">
    <citation type="journal article" date="2014" name="Int. J. Syst. Evol. Microbiol.">
        <title>Complete genome sequence of Corynebacterium casei LMG S-19264T (=DSM 44701T), isolated from a smear-ripened cheese.</title>
        <authorList>
            <consortium name="US DOE Joint Genome Institute (JGI-PGF)"/>
            <person name="Walter F."/>
            <person name="Albersmeier A."/>
            <person name="Kalinowski J."/>
            <person name="Ruckert C."/>
        </authorList>
    </citation>
    <scope>NUCLEOTIDE SEQUENCE</scope>
    <source>
        <strain evidence="3">CGMCC 1.15966</strain>
    </source>
</reference>
<reference evidence="3" key="2">
    <citation type="submission" date="2020-09" db="EMBL/GenBank/DDBJ databases">
        <authorList>
            <person name="Sun Q."/>
            <person name="Zhou Y."/>
        </authorList>
    </citation>
    <scope>NUCLEOTIDE SEQUENCE</scope>
    <source>
        <strain evidence="3">CGMCC 1.15966</strain>
    </source>
</reference>
<gene>
    <name evidence="3" type="ORF">GCM10011516_19060</name>
</gene>
<protein>
    <recommendedName>
        <fullName evidence="2">YARHG domain-containing protein</fullName>
    </recommendedName>
</protein>
<dbReference type="EMBL" id="BMKM01000003">
    <property type="protein sequence ID" value="GGE21615.1"/>
    <property type="molecule type" value="Genomic_DNA"/>
</dbReference>
<dbReference type="InterPro" id="IPR025582">
    <property type="entry name" value="YARHG_dom"/>
</dbReference>
<dbReference type="RefSeq" id="WP_182498629.1">
    <property type="nucleotide sequence ID" value="NZ_BMKM01000003.1"/>
</dbReference>
<evidence type="ECO:0000313" key="4">
    <source>
        <dbReference type="Proteomes" id="UP000614460"/>
    </source>
</evidence>
<sequence length="369" mass="42493">MKRHILLLLTLLLHLGLLANDGAYFAAGNQLIPIQESDISVQKEILKVKKVNNKFIEVSVYYEFFNPSAAKEIIVGFEAISPSGDVDGAPKKGLHPYMRDFTVIMNDKKLNYEVAYVADSLYNKGGKIKSIDLKTFDGNTSGNEVDFFYVYHFKAMFKPGKNIVKHTYVFDVSGSIDYNYHFDYVLTAANRWANKQIDDFTLIVDMGDFEEFNIPKTFFKQKNDWTINGIGKMKDIKGNANSIKDKDAVEFFIQKGAIQFQKKNFKPEGELTIYGINYYINGLENNGSDFYLPISIYLQDNINIDQPLSSVQRKIIRNLPYARRGYVFNDKDLKAFYEAVNWYIPNSKYVPDVNSLTKAEQSWLKKWKE</sequence>
<evidence type="ECO:0000259" key="2">
    <source>
        <dbReference type="SMART" id="SM01324"/>
    </source>
</evidence>
<dbReference type="AlphaFoldDB" id="A0A8H9FZT4"/>
<dbReference type="Gene3D" id="1.20.58.1690">
    <property type="match status" value="1"/>
</dbReference>
<dbReference type="Pfam" id="PF13308">
    <property type="entry name" value="YARHG"/>
    <property type="match status" value="1"/>
</dbReference>
<name>A0A8H9FZT4_9SPHI</name>
<feature type="signal peptide" evidence="1">
    <location>
        <begin position="1"/>
        <end position="19"/>
    </location>
</feature>
<proteinExistence type="predicted"/>
<accession>A0A8H9FZT4</accession>
<organism evidence="3 4">
    <name type="scientific">Sphingobacterium cellulitidis</name>
    <dbReference type="NCBI Taxonomy" id="1768011"/>
    <lineage>
        <taxon>Bacteria</taxon>
        <taxon>Pseudomonadati</taxon>
        <taxon>Bacteroidota</taxon>
        <taxon>Sphingobacteriia</taxon>
        <taxon>Sphingobacteriales</taxon>
        <taxon>Sphingobacteriaceae</taxon>
        <taxon>Sphingobacterium</taxon>
    </lineage>
</organism>